<dbReference type="EMBL" id="BQKY01000010">
    <property type="protein sequence ID" value="GJN92282.1"/>
    <property type="molecule type" value="Genomic_DNA"/>
</dbReference>
<sequence length="210" mass="21966">GNHSCASFFSNPQFCVKLSAPPGSSSAKAELEVVGETAKDSPINLKLLLRAGQRVDGFESRDVLGGASTYNYGRDAFSLRDVPPGSYTLVVSSFQPQHLADFSLSLASSIPLEVMPIPAEGAGLIRLQTPAEPRPIAIAVFSTTPSGKPDKLVASSGAYADPVCGVTVPLTRLEPLEYGYVLVPSTYDAAVHVAFSVLLYADAPVTLAPA</sequence>
<comment type="caution">
    <text evidence="2">The sequence shown here is derived from an EMBL/GenBank/DDBJ whole genome shotgun (WGS) entry which is preliminary data.</text>
</comment>
<name>A0AAV5GS14_9BASI</name>
<dbReference type="InterPro" id="IPR036213">
    <property type="entry name" value="Calpain_III_sf"/>
</dbReference>
<dbReference type="SUPFAM" id="SSF49758">
    <property type="entry name" value="Calpain large subunit, middle domain (domain III)"/>
    <property type="match status" value="2"/>
</dbReference>
<feature type="non-terminal residue" evidence="2">
    <location>
        <position position="1"/>
    </location>
</feature>
<keyword evidence="3" id="KW-1185">Reference proteome</keyword>
<evidence type="ECO:0000259" key="1">
    <source>
        <dbReference type="SMART" id="SM00720"/>
    </source>
</evidence>
<dbReference type="Gene3D" id="2.60.120.380">
    <property type="match status" value="2"/>
</dbReference>
<feature type="domain" description="Peptidase C2 calpain" evidence="1">
    <location>
        <begin position="1"/>
        <end position="115"/>
    </location>
</feature>
<evidence type="ECO:0000313" key="2">
    <source>
        <dbReference type="EMBL" id="GJN92282.1"/>
    </source>
</evidence>
<accession>A0AAV5GS14</accession>
<reference evidence="2 3" key="1">
    <citation type="submission" date="2021-12" db="EMBL/GenBank/DDBJ databases">
        <title>High titer production of polyol ester of fatty acids by Rhodotorula paludigena BS15 towards product separation-free biomass refinery.</title>
        <authorList>
            <person name="Mano J."/>
            <person name="Ono H."/>
            <person name="Tanaka T."/>
            <person name="Naito K."/>
            <person name="Sushida H."/>
            <person name="Ike M."/>
            <person name="Tokuyasu K."/>
            <person name="Kitaoka M."/>
        </authorList>
    </citation>
    <scope>NUCLEOTIDE SEQUENCE [LARGE SCALE GENOMIC DNA]</scope>
    <source>
        <strain evidence="2 3">BS15</strain>
    </source>
</reference>
<dbReference type="InterPro" id="IPR022683">
    <property type="entry name" value="Calpain_III"/>
</dbReference>
<evidence type="ECO:0000313" key="3">
    <source>
        <dbReference type="Proteomes" id="UP001342314"/>
    </source>
</evidence>
<protein>
    <recommendedName>
        <fullName evidence="1">Peptidase C2 calpain domain-containing protein</fullName>
    </recommendedName>
</protein>
<proteinExistence type="predicted"/>
<dbReference type="Proteomes" id="UP001342314">
    <property type="component" value="Unassembled WGS sequence"/>
</dbReference>
<organism evidence="2 3">
    <name type="scientific">Rhodotorula paludigena</name>
    <dbReference type="NCBI Taxonomy" id="86838"/>
    <lineage>
        <taxon>Eukaryota</taxon>
        <taxon>Fungi</taxon>
        <taxon>Dikarya</taxon>
        <taxon>Basidiomycota</taxon>
        <taxon>Pucciniomycotina</taxon>
        <taxon>Microbotryomycetes</taxon>
        <taxon>Sporidiobolales</taxon>
        <taxon>Sporidiobolaceae</taxon>
        <taxon>Rhodotorula</taxon>
    </lineage>
</organism>
<dbReference type="AlphaFoldDB" id="A0AAV5GS14"/>
<gene>
    <name evidence="2" type="ORF">Rhopal_005312-T1</name>
</gene>
<dbReference type="SMART" id="SM00720">
    <property type="entry name" value="calpain_III"/>
    <property type="match status" value="1"/>
</dbReference>